<dbReference type="InterPro" id="IPR020837">
    <property type="entry name" value="Fibrinogen_CS"/>
</dbReference>
<dbReference type="InterPro" id="IPR036056">
    <property type="entry name" value="Fibrinogen-like_C"/>
</dbReference>
<dbReference type="PANTHER" id="PTHR46708:SF3">
    <property type="entry name" value="TENASCIN-X"/>
    <property type="match status" value="1"/>
</dbReference>
<dbReference type="SMART" id="SM00060">
    <property type="entry name" value="FN3"/>
    <property type="match status" value="8"/>
</dbReference>
<feature type="domain" description="Fibronectin type-III" evidence="8">
    <location>
        <begin position="624"/>
        <end position="708"/>
    </location>
</feature>
<dbReference type="Pfam" id="PF00041">
    <property type="entry name" value="fn3"/>
    <property type="match status" value="7"/>
</dbReference>
<dbReference type="FunFam" id="3.90.215.10:FF:000001">
    <property type="entry name" value="Tenascin isoform 1"/>
    <property type="match status" value="1"/>
</dbReference>
<dbReference type="InterPro" id="IPR050991">
    <property type="entry name" value="ECM_Regulatory_Proteins"/>
</dbReference>
<evidence type="ECO:0000259" key="8">
    <source>
        <dbReference type="PROSITE" id="PS50853"/>
    </source>
</evidence>
<dbReference type="PROSITE" id="PS50853">
    <property type="entry name" value="FN3"/>
    <property type="match status" value="7"/>
</dbReference>
<dbReference type="GO" id="GO:0031175">
    <property type="term" value="P:neuron projection development"/>
    <property type="evidence" value="ECO:0007669"/>
    <property type="project" value="TreeGrafter"/>
</dbReference>
<dbReference type="GO" id="GO:0030155">
    <property type="term" value="P:regulation of cell adhesion"/>
    <property type="evidence" value="ECO:0007669"/>
    <property type="project" value="TreeGrafter"/>
</dbReference>
<keyword evidence="6" id="KW-1015">Disulfide bond</keyword>
<dbReference type="Gene3D" id="2.60.40.10">
    <property type="entry name" value="Immunoglobulins"/>
    <property type="match status" value="8"/>
</dbReference>
<feature type="domain" description="Fibronectin type-III" evidence="8">
    <location>
        <begin position="782"/>
        <end position="869"/>
    </location>
</feature>
<keyword evidence="4 7" id="KW-0732">Signal</keyword>
<dbReference type="FunFam" id="2.60.40.10:FF:000024">
    <property type="entry name" value="Tenascin-X"/>
    <property type="match status" value="2"/>
</dbReference>
<name>A0A8B9UKY4_9AVES</name>
<evidence type="ECO:0000256" key="1">
    <source>
        <dbReference type="ARBA" id="ARBA00004498"/>
    </source>
</evidence>
<evidence type="ECO:0000313" key="11">
    <source>
        <dbReference type="Proteomes" id="UP000694549"/>
    </source>
</evidence>
<accession>A0A8B9UKY4</accession>
<dbReference type="SUPFAM" id="SSF49265">
    <property type="entry name" value="Fibronectin type III"/>
    <property type="match status" value="6"/>
</dbReference>
<dbReference type="InterPro" id="IPR036116">
    <property type="entry name" value="FN3_sf"/>
</dbReference>
<dbReference type="InterPro" id="IPR003961">
    <property type="entry name" value="FN3_dom"/>
</dbReference>
<feature type="signal peptide" evidence="7">
    <location>
        <begin position="1"/>
        <end position="18"/>
    </location>
</feature>
<feature type="domain" description="Fibronectin type-III" evidence="8">
    <location>
        <begin position="531"/>
        <end position="620"/>
    </location>
</feature>
<evidence type="ECO:0000256" key="3">
    <source>
        <dbReference type="ARBA" id="ARBA00022536"/>
    </source>
</evidence>
<dbReference type="InterPro" id="IPR002181">
    <property type="entry name" value="Fibrinogen_a/b/g_C_dom"/>
</dbReference>
<feature type="domain" description="Fibronectin type-III" evidence="8">
    <location>
        <begin position="35"/>
        <end position="132"/>
    </location>
</feature>
<keyword evidence="3" id="KW-0245">EGF-like domain</keyword>
<dbReference type="AlphaFoldDB" id="A0A8B9UKY4"/>
<dbReference type="Gene3D" id="3.90.215.10">
    <property type="entry name" value="Gamma Fibrinogen, chain A, domain 1"/>
    <property type="match status" value="1"/>
</dbReference>
<evidence type="ECO:0000256" key="6">
    <source>
        <dbReference type="ARBA" id="ARBA00023157"/>
    </source>
</evidence>
<evidence type="ECO:0000313" key="10">
    <source>
        <dbReference type="Ensembl" id="ENSAZOP00000010997.1"/>
    </source>
</evidence>
<dbReference type="Pfam" id="PF00147">
    <property type="entry name" value="Fibrinogen_C"/>
    <property type="match status" value="1"/>
</dbReference>
<evidence type="ECO:0000256" key="5">
    <source>
        <dbReference type="ARBA" id="ARBA00022737"/>
    </source>
</evidence>
<evidence type="ECO:0008006" key="12">
    <source>
        <dbReference type="Google" id="ProtNLM"/>
    </source>
</evidence>
<feature type="domain" description="Fibronectin type-III" evidence="8">
    <location>
        <begin position="148"/>
        <end position="245"/>
    </location>
</feature>
<sequence length="1100" mass="121902">MFVWLLNRWIVVWGDVYALHCGLHIAAPSPAEEEPPSQPRLGELTASHVTPDSIQLEWSVPEGTFDSFTVQYKDAQGQPQVLPVDGDSHTVTVPGLSPSRRYKFNLYGMWGRKRVGPISTDAVTGESGCGPFSYHLLALTAVKTEEEPPSQPRLGELTVSHITPSSVQLEWSVPEGTFDSFTLQYRDVQGQPHALRVDGGSRTVTVPGLLPSHRYKFNLYGMWGRKRLGPISTDAVTVKSEVEPPSQPYLGELTASHVTRDSVQLEWSVPEGKFDSFKVQYKDEQDQLQVLPVDGDSRTVTVPGLSPSHHYKFNLYGMWGQKRLGPVSTDTEEPPSQPRLGELTVSHITPSSVQLEWSVPEGTFDSFTLQYRDVQGQPHALRVDGGSRTVTVPGLKEGRLGMPTDREINRWMDEQGDVSALHRVLSFAALVKSEVEPPSQPYLGELTASHVTRDSVQLEWSVPEGKFDSFKVQYKDEQDQLQVLPVDGDSRTVTVPGLSPSHHYKFNLYGMWGQKRLGPVSTDTEPASEPRLGDLTASHITPDSVQLEWSVPEGTFDSFVVQYRDTQDQLQVLPVDGGSHTMTVPGLSPSQRYTFIVYGMWGQKRLGPISIDAVTEEEPPSQPRLGKLTASHITPDSVQLEWSVPEGTFDSFTVQYKDAQGQPQMLPVDGGSRTVTVPGLSPSRRYNEGWKEGWMEESLDAPRDTLCAGYCGWESLGYYKGSLGWRPWGVSLGSVGAMVVRGCCGDPWGSPKGVCGESQWEGLRGAGGLVWASVVTISCAGAPGTLWVGSLWPRSARLHWAPPQVPPDGYILVYGPPGGPLQTLQLPPEATSKELWGLEPMGHYWVQLQSQGLEPAPVPLEATFDTLPLLHPYPRDCVEEQLNGPRPSREALIFLGGDRQRPLRVFCDMETDGGGWLVFQRRMNGATDFWRGWEEYAHGFGNVSQEFWLGNEALHALTAAGPTELRVDLRTPLDAAFAHYRDFAVAGPEEHYRLHLGAYSGTAGARGSWPVKGAHVSPAGDAMSYHAGSPFSTRDRDPRRRPRPCAVAYTGAWWYRNCHYANLNGRYGTPYDHQGINWFPWKGFEFSIPFTEMKLRPQHD</sequence>
<dbReference type="Proteomes" id="UP000694549">
    <property type="component" value="Unplaced"/>
</dbReference>
<dbReference type="CDD" id="cd00063">
    <property type="entry name" value="FN3"/>
    <property type="match status" value="8"/>
</dbReference>
<evidence type="ECO:0000259" key="9">
    <source>
        <dbReference type="PROSITE" id="PS51406"/>
    </source>
</evidence>
<dbReference type="CDD" id="cd00087">
    <property type="entry name" value="FReD"/>
    <property type="match status" value="1"/>
</dbReference>
<dbReference type="PROSITE" id="PS00514">
    <property type="entry name" value="FIBRINOGEN_C_1"/>
    <property type="match status" value="1"/>
</dbReference>
<evidence type="ECO:0000256" key="4">
    <source>
        <dbReference type="ARBA" id="ARBA00022729"/>
    </source>
</evidence>
<reference evidence="10" key="2">
    <citation type="submission" date="2025-09" db="UniProtKB">
        <authorList>
            <consortium name="Ensembl"/>
        </authorList>
    </citation>
    <scope>IDENTIFICATION</scope>
</reference>
<dbReference type="GO" id="GO:0005615">
    <property type="term" value="C:extracellular space"/>
    <property type="evidence" value="ECO:0007669"/>
    <property type="project" value="TreeGrafter"/>
</dbReference>
<evidence type="ECO:0000256" key="7">
    <source>
        <dbReference type="SAM" id="SignalP"/>
    </source>
</evidence>
<keyword evidence="2" id="KW-0964">Secreted</keyword>
<dbReference type="SMART" id="SM00186">
    <property type="entry name" value="FBG"/>
    <property type="match status" value="1"/>
</dbReference>
<proteinExistence type="predicted"/>
<keyword evidence="5" id="KW-0677">Repeat</keyword>
<dbReference type="InterPro" id="IPR014716">
    <property type="entry name" value="Fibrinogen_a/b/g_C_1"/>
</dbReference>
<keyword evidence="11" id="KW-1185">Reference proteome</keyword>
<dbReference type="InterPro" id="IPR013783">
    <property type="entry name" value="Ig-like_fold"/>
</dbReference>
<dbReference type="SUPFAM" id="SSF56496">
    <property type="entry name" value="Fibrinogen C-terminal domain-like"/>
    <property type="match status" value="1"/>
</dbReference>
<dbReference type="PROSITE" id="PS51406">
    <property type="entry name" value="FIBRINOGEN_C_2"/>
    <property type="match status" value="1"/>
</dbReference>
<protein>
    <recommendedName>
        <fullName evidence="12">Tenascin-X</fullName>
    </recommendedName>
</protein>
<reference evidence="10" key="1">
    <citation type="submission" date="2025-08" db="UniProtKB">
        <authorList>
            <consortium name="Ensembl"/>
        </authorList>
    </citation>
    <scope>IDENTIFICATION</scope>
</reference>
<dbReference type="PANTHER" id="PTHR46708">
    <property type="entry name" value="TENASCIN"/>
    <property type="match status" value="1"/>
</dbReference>
<keyword evidence="2" id="KW-0272">Extracellular matrix</keyword>
<feature type="domain" description="Fibronectin type-III" evidence="8">
    <location>
        <begin position="249"/>
        <end position="339"/>
    </location>
</feature>
<feature type="domain" description="Fibronectin type-III" evidence="8">
    <location>
        <begin position="437"/>
        <end position="530"/>
    </location>
</feature>
<evidence type="ECO:0000256" key="2">
    <source>
        <dbReference type="ARBA" id="ARBA00022530"/>
    </source>
</evidence>
<feature type="domain" description="Fibrinogen C-terminal" evidence="9">
    <location>
        <begin position="868"/>
        <end position="1099"/>
    </location>
</feature>
<organism evidence="10 11">
    <name type="scientific">Anas zonorhyncha</name>
    <name type="common">Eastern spot-billed duck</name>
    <dbReference type="NCBI Taxonomy" id="75864"/>
    <lineage>
        <taxon>Eukaryota</taxon>
        <taxon>Metazoa</taxon>
        <taxon>Chordata</taxon>
        <taxon>Craniata</taxon>
        <taxon>Vertebrata</taxon>
        <taxon>Euteleostomi</taxon>
        <taxon>Archelosauria</taxon>
        <taxon>Archosauria</taxon>
        <taxon>Dinosauria</taxon>
        <taxon>Saurischia</taxon>
        <taxon>Theropoda</taxon>
        <taxon>Coelurosauria</taxon>
        <taxon>Aves</taxon>
        <taxon>Neognathae</taxon>
        <taxon>Galloanserae</taxon>
        <taxon>Anseriformes</taxon>
        <taxon>Anatidae</taxon>
        <taxon>Anatinae</taxon>
        <taxon>Anas</taxon>
    </lineage>
</organism>
<comment type="subcellular location">
    <subcellularLocation>
        <location evidence="1">Secreted</location>
        <location evidence="1">Extracellular space</location>
        <location evidence="1">Extracellular matrix</location>
    </subcellularLocation>
</comment>
<dbReference type="Ensembl" id="ENSAZOT00000011755.1">
    <property type="protein sequence ID" value="ENSAZOP00000010997.1"/>
    <property type="gene ID" value="ENSAZOG00000006882.1"/>
</dbReference>
<feature type="chain" id="PRO_5034162708" description="Tenascin-X" evidence="7">
    <location>
        <begin position="19"/>
        <end position="1100"/>
    </location>
</feature>